<gene>
    <name evidence="1" type="ORF">PRI8871_02952</name>
</gene>
<keyword evidence="2" id="KW-1185">Reference proteome</keyword>
<dbReference type="EMBL" id="OMOJ01000007">
    <property type="protein sequence ID" value="SPF81132.1"/>
    <property type="molecule type" value="Genomic_DNA"/>
</dbReference>
<sequence>MFASGEKCKTLFVNDFHVGPCLVVSGSILYLGVDRKVDSDSTAMQDAPCPHVTDYLPHS</sequence>
<evidence type="ECO:0000313" key="1">
    <source>
        <dbReference type="EMBL" id="SPF81132.1"/>
    </source>
</evidence>
<reference evidence="2" key="1">
    <citation type="submission" date="2018-03" db="EMBL/GenBank/DDBJ databases">
        <authorList>
            <person name="Rodrigo-Torres L."/>
            <person name="Arahal R. D."/>
            <person name="Lucena T."/>
        </authorList>
    </citation>
    <scope>NUCLEOTIDE SEQUENCE [LARGE SCALE GENOMIC DNA]</scope>
    <source>
        <strain evidence="2">CECT 8871</strain>
    </source>
</reference>
<organism evidence="1 2">
    <name type="scientific">Pseudoprimorskyibacter insulae</name>
    <dbReference type="NCBI Taxonomy" id="1695997"/>
    <lineage>
        <taxon>Bacteria</taxon>
        <taxon>Pseudomonadati</taxon>
        <taxon>Pseudomonadota</taxon>
        <taxon>Alphaproteobacteria</taxon>
        <taxon>Rhodobacterales</taxon>
        <taxon>Paracoccaceae</taxon>
        <taxon>Pseudoprimorskyibacter</taxon>
    </lineage>
</organism>
<protein>
    <submittedName>
        <fullName evidence="1">Uncharacterized protein</fullName>
    </submittedName>
</protein>
<proteinExistence type="predicted"/>
<dbReference type="Proteomes" id="UP000244904">
    <property type="component" value="Unassembled WGS sequence"/>
</dbReference>
<dbReference type="AlphaFoldDB" id="A0A2R8AYM1"/>
<evidence type="ECO:0000313" key="2">
    <source>
        <dbReference type="Proteomes" id="UP000244904"/>
    </source>
</evidence>
<accession>A0A2R8AYM1</accession>
<name>A0A2R8AYM1_9RHOB</name>